<sequence length="201" mass="22665">MAKKVKGEDGKMYKVSKPFYKRIWVWVLIVVVVFFGIGIFSEDEEAEKVASEDSTEQSTEQDSEEDPLDEEFVVGDTVSYKGVELTVNDVEFREPSSQEAEINEYDLSDGNQMAIVNVTLKNNSDESLYYNMYDFRLNSGGNAKDMDLYADDESDKIGDGNLDENADLTGDLIGQANPDDTAKLQYQTDIWNDETVDINLN</sequence>
<dbReference type="Gene3D" id="2.60.40.1240">
    <property type="match status" value="1"/>
</dbReference>
<feature type="transmembrane region" description="Helical" evidence="3">
    <location>
        <begin position="21"/>
        <end position="40"/>
    </location>
</feature>
<keyword evidence="3" id="KW-0812">Transmembrane</keyword>
<dbReference type="RefSeq" id="WP_038025351.1">
    <property type="nucleotide sequence ID" value="NZ_JPVU01000023.1"/>
</dbReference>
<dbReference type="InterPro" id="IPR029050">
    <property type="entry name" value="Immunoprotect_excell_Ig-like"/>
</dbReference>
<feature type="region of interest" description="Disordered" evidence="2">
    <location>
        <begin position="46"/>
        <end position="70"/>
    </location>
</feature>
<keyword evidence="3" id="KW-1133">Transmembrane helix</keyword>
<dbReference type="InterPro" id="IPR029051">
    <property type="entry name" value="DUF4352"/>
</dbReference>
<dbReference type="AlphaFoldDB" id="A0A091C6X8"/>
<dbReference type="EMBL" id="JPVU01000023">
    <property type="protein sequence ID" value="KFN93616.1"/>
    <property type="molecule type" value="Genomic_DNA"/>
</dbReference>
<evidence type="ECO:0000313" key="5">
    <source>
        <dbReference type="EMBL" id="KFN93616.1"/>
    </source>
</evidence>
<dbReference type="OrthoDB" id="2136626at2"/>
<evidence type="ECO:0000256" key="2">
    <source>
        <dbReference type="SAM" id="MobiDB-lite"/>
    </source>
</evidence>
<keyword evidence="3" id="KW-0472">Membrane</keyword>
<dbReference type="PATRIC" id="fig|1302649.3.peg.213"/>
<feature type="compositionally biased region" description="Acidic residues" evidence="2">
    <location>
        <begin position="53"/>
        <end position="70"/>
    </location>
</feature>
<evidence type="ECO:0000259" key="4">
    <source>
        <dbReference type="Pfam" id="PF11611"/>
    </source>
</evidence>
<keyword evidence="1" id="KW-0732">Signal</keyword>
<evidence type="ECO:0000256" key="3">
    <source>
        <dbReference type="SAM" id="Phobius"/>
    </source>
</evidence>
<feature type="domain" description="DUF4352" evidence="4">
    <location>
        <begin position="74"/>
        <end position="194"/>
    </location>
</feature>
<proteinExistence type="predicted"/>
<name>A0A091C6X8_9ENTE</name>
<organism evidence="5 6">
    <name type="scientific">Tetragenococcus muriaticus PMC-11-5</name>
    <dbReference type="NCBI Taxonomy" id="1302649"/>
    <lineage>
        <taxon>Bacteria</taxon>
        <taxon>Bacillati</taxon>
        <taxon>Bacillota</taxon>
        <taxon>Bacilli</taxon>
        <taxon>Lactobacillales</taxon>
        <taxon>Enterococcaceae</taxon>
        <taxon>Tetragenococcus</taxon>
    </lineage>
</organism>
<accession>A0A091C6X8</accession>
<gene>
    <name evidence="5" type="ORF">TMUPMC115_0214</name>
</gene>
<comment type="caution">
    <text evidence="5">The sequence shown here is derived from an EMBL/GenBank/DDBJ whole genome shotgun (WGS) entry which is preliminary data.</text>
</comment>
<protein>
    <recommendedName>
        <fullName evidence="4">DUF4352 domain-containing protein</fullName>
    </recommendedName>
</protein>
<evidence type="ECO:0000256" key="1">
    <source>
        <dbReference type="ARBA" id="ARBA00022729"/>
    </source>
</evidence>
<evidence type="ECO:0000313" key="6">
    <source>
        <dbReference type="Proteomes" id="UP000029380"/>
    </source>
</evidence>
<dbReference type="Proteomes" id="UP000029380">
    <property type="component" value="Unassembled WGS sequence"/>
</dbReference>
<dbReference type="Pfam" id="PF11611">
    <property type="entry name" value="DUF4352"/>
    <property type="match status" value="1"/>
</dbReference>
<reference evidence="5 6" key="1">
    <citation type="submission" date="2014-08" db="EMBL/GenBank/DDBJ databases">
        <title>Genome sequence of Tetragenococcus muriaticus.</title>
        <authorList>
            <person name="Chuea-nongthon C."/>
            <person name="Rodtong S."/>
            <person name="Yongsawatdigul J."/>
            <person name="Steele J.L."/>
            <person name="Liu X.-y."/>
            <person name="Speers J."/>
            <person name="Glasner J.D."/>
            <person name="Neeno-Eckwall E.C."/>
        </authorList>
    </citation>
    <scope>NUCLEOTIDE SEQUENCE [LARGE SCALE GENOMIC DNA]</scope>
    <source>
        <strain evidence="5 6">PMC-11-5</strain>
    </source>
</reference>